<keyword evidence="7" id="KW-0572">Peptidoglycan-anchor</keyword>
<name>A0ABS7SBR1_9MICO</name>
<accession>A0ABS7SBR1</accession>
<keyword evidence="5 10" id="KW-0732">Signal</keyword>
<dbReference type="InterPro" id="IPR008979">
    <property type="entry name" value="Galactose-bd-like_sf"/>
</dbReference>
<dbReference type="Proteomes" id="UP000826651">
    <property type="component" value="Unassembled WGS sequence"/>
</dbReference>
<reference evidence="15 16" key="1">
    <citation type="submission" date="2021-04" db="EMBL/GenBank/DDBJ databases">
        <title>Ruania sp. nov., isolated from sandy soil of mangrove forest.</title>
        <authorList>
            <person name="Ge X."/>
            <person name="Huang R."/>
            <person name="Liu W."/>
        </authorList>
    </citation>
    <scope>NUCLEOTIDE SEQUENCE [LARGE SCALE GENOMIC DNA]</scope>
    <source>
        <strain evidence="15 16">N2-46</strain>
    </source>
</reference>
<keyword evidence="16" id="KW-1185">Reference proteome</keyword>
<dbReference type="SUPFAM" id="SSF49373">
    <property type="entry name" value="Invasin/intimin cell-adhesion fragments"/>
    <property type="match status" value="2"/>
</dbReference>
<dbReference type="Gene3D" id="2.60.120.260">
    <property type="entry name" value="Galactose-binding domain-like"/>
    <property type="match status" value="2"/>
</dbReference>
<protein>
    <submittedName>
        <fullName evidence="15">Ig-like domain repeat protein</fullName>
    </submittedName>
</protein>
<evidence type="ECO:0000259" key="12">
    <source>
        <dbReference type="PROSITE" id="PS50847"/>
    </source>
</evidence>
<comment type="caution">
    <text evidence="15">The sequence shown here is derived from an EMBL/GenBank/DDBJ whole genome shotgun (WGS) entry which is preliminary data.</text>
</comment>
<feature type="signal peptide" evidence="10">
    <location>
        <begin position="1"/>
        <end position="33"/>
    </location>
</feature>
<dbReference type="RefSeq" id="WP_223407012.1">
    <property type="nucleotide sequence ID" value="NZ_JAGSHT010000013.1"/>
</dbReference>
<evidence type="ECO:0000313" key="16">
    <source>
        <dbReference type="Proteomes" id="UP000826651"/>
    </source>
</evidence>
<evidence type="ECO:0000256" key="8">
    <source>
        <dbReference type="SAM" id="MobiDB-lite"/>
    </source>
</evidence>
<feature type="region of interest" description="Disordered" evidence="8">
    <location>
        <begin position="1234"/>
        <end position="1261"/>
    </location>
</feature>
<dbReference type="EMBL" id="JAGSHT010000013">
    <property type="protein sequence ID" value="MBZ2197323.1"/>
    <property type="molecule type" value="Genomic_DNA"/>
</dbReference>
<dbReference type="SUPFAM" id="SSF49785">
    <property type="entry name" value="Galactose-binding domain-like"/>
    <property type="match status" value="1"/>
</dbReference>
<evidence type="ECO:0000256" key="1">
    <source>
        <dbReference type="ARBA" id="ARBA00010116"/>
    </source>
</evidence>
<proteinExistence type="inferred from homology"/>
<dbReference type="InterPro" id="IPR035986">
    <property type="entry name" value="PKD_dom_sf"/>
</dbReference>
<evidence type="ECO:0000256" key="10">
    <source>
        <dbReference type="SAM" id="SignalP"/>
    </source>
</evidence>
<feature type="transmembrane region" description="Helical" evidence="9">
    <location>
        <begin position="1264"/>
        <end position="1284"/>
    </location>
</feature>
<keyword evidence="4" id="KW-0645">Protease</keyword>
<dbReference type="Gene3D" id="2.60.40.10">
    <property type="entry name" value="Immunoglobulins"/>
    <property type="match status" value="8"/>
</dbReference>
<keyword evidence="9" id="KW-0472">Membrane</keyword>
<feature type="domain" description="Gram-positive cocci surface proteins LPxTG" evidence="12">
    <location>
        <begin position="1256"/>
        <end position="1291"/>
    </location>
</feature>
<dbReference type="InterPro" id="IPR008964">
    <property type="entry name" value="Invasin/intimin_cell_adhesion"/>
</dbReference>
<dbReference type="NCBIfam" id="TIGR01167">
    <property type="entry name" value="LPXTG_anchor"/>
    <property type="match status" value="1"/>
</dbReference>
<feature type="domain" description="P/Homo B" evidence="14">
    <location>
        <begin position="28"/>
        <end position="212"/>
    </location>
</feature>
<keyword evidence="6" id="KW-0378">Hydrolase</keyword>
<dbReference type="Pfam" id="PF18911">
    <property type="entry name" value="PKD_4"/>
    <property type="match status" value="1"/>
</dbReference>
<dbReference type="CDD" id="cd00146">
    <property type="entry name" value="PKD"/>
    <property type="match status" value="1"/>
</dbReference>
<evidence type="ECO:0000256" key="7">
    <source>
        <dbReference type="ARBA" id="ARBA00023088"/>
    </source>
</evidence>
<feature type="domain" description="PKD" evidence="11">
    <location>
        <begin position="1172"/>
        <end position="1232"/>
    </location>
</feature>
<dbReference type="InterPro" id="IPR000601">
    <property type="entry name" value="PKD_dom"/>
</dbReference>
<keyword evidence="9" id="KW-0812">Transmembrane</keyword>
<evidence type="ECO:0000259" key="13">
    <source>
        <dbReference type="PROSITE" id="PS51127"/>
    </source>
</evidence>
<dbReference type="SMART" id="SM00634">
    <property type="entry name" value="BID_1"/>
    <property type="match status" value="4"/>
</dbReference>
<keyword evidence="3" id="KW-0964">Secreted</keyword>
<dbReference type="SUPFAM" id="SSF49299">
    <property type="entry name" value="PKD domain"/>
    <property type="match status" value="1"/>
</dbReference>
<feature type="domain" description="Big-1" evidence="13">
    <location>
        <begin position="758"/>
        <end position="856"/>
    </location>
</feature>
<dbReference type="PROSITE" id="PS51127">
    <property type="entry name" value="BIG1"/>
    <property type="match status" value="1"/>
</dbReference>
<feature type="domain" description="P/Homo B" evidence="14">
    <location>
        <begin position="318"/>
        <end position="481"/>
    </location>
</feature>
<dbReference type="InterPro" id="IPR013783">
    <property type="entry name" value="Ig-like_fold"/>
</dbReference>
<dbReference type="InterPro" id="IPR003344">
    <property type="entry name" value="Big_1_dom"/>
</dbReference>
<dbReference type="Pfam" id="PF16640">
    <property type="entry name" value="Big_3_5"/>
    <property type="match status" value="5"/>
</dbReference>
<evidence type="ECO:0000259" key="14">
    <source>
        <dbReference type="PROSITE" id="PS51829"/>
    </source>
</evidence>
<dbReference type="PROSITE" id="PS50093">
    <property type="entry name" value="PKD"/>
    <property type="match status" value="1"/>
</dbReference>
<dbReference type="InterPro" id="IPR019931">
    <property type="entry name" value="LPXTG_anchor"/>
</dbReference>
<dbReference type="InterPro" id="IPR002884">
    <property type="entry name" value="P_dom"/>
</dbReference>
<feature type="chain" id="PRO_5045876463" evidence="10">
    <location>
        <begin position="34"/>
        <end position="1291"/>
    </location>
</feature>
<evidence type="ECO:0000256" key="6">
    <source>
        <dbReference type="ARBA" id="ARBA00022801"/>
    </source>
</evidence>
<evidence type="ECO:0000256" key="9">
    <source>
        <dbReference type="SAM" id="Phobius"/>
    </source>
</evidence>
<keyword evidence="2" id="KW-0134">Cell wall</keyword>
<dbReference type="PROSITE" id="PS51829">
    <property type="entry name" value="P_HOMO_B"/>
    <property type="match status" value="2"/>
</dbReference>
<evidence type="ECO:0000256" key="3">
    <source>
        <dbReference type="ARBA" id="ARBA00022525"/>
    </source>
</evidence>
<dbReference type="PROSITE" id="PS50847">
    <property type="entry name" value="GRAM_POS_ANCHORING"/>
    <property type="match status" value="1"/>
</dbReference>
<sequence>MTETARARLAAVAAAALALTTVGAISLAAPARADGPTTFTSMGPISIPGAGSPDQFGPADPYPSNIAVSGLAGAVSNVSVALTGLSHLFVNDVDMLLVAPTGDNLVVMSDVGEATFTVSADDVDLTIADGGIEFPDAGSLVAGTYAPQDVETTVDAYPAPAPTPGGATTFAGAFSGIDPNGTWRLYVVDDSTGDAGAIAGGWSLTITTTDTAAPTAITASATPNPASTSELLTMTAYVASNGEPVTEGTVGFSIPGAVTYPADVVDGVATVSFASWGREGIDQIQVDYLGTATYLPSATAFTLQADDDTQVDGDLYCNPPNPAPTQIPQVGPARVYPLRIFVDDRAGSVTDVKVHLNGLEHTSTGDLDVMLVSPDGDNLMFLSDVGGVLADLPDLVFSDDGEPLVSLSAGGTFAPTNLDNVHDTFPAPAPAPSAAATFAEAFAGTSANGTWSLYIVDNAPGDGGRLFEDWCLELTSGVATQIALEAPATVQLGDDAVITATVTGDGVPVAAGTVAYALDGGAPVEAGTPNADGEITFSVPGLTRGSHSITATFTGAGDLADSVADPATVLVESPTTLTLDAPATVAAGTDATVTATVSAADGPVTAGTVTYVLDDGTPVAAGTPDDGGEVTFTLTGFTRGAHTIAATYTGADGWTDSAADPVDVLGTEGTTIALDAPATVAVGADLDVVATIAGAGGSPVTAGSVSYAVDGATPVSAGSPDTAGQVTFTLTGLARGTHTIDATYTGADGWTTSTAVQVEVLAQAATSIVLDAPASVGSGEDVTVTATVASGGDPVDAGTVSYSVDGGAPVAAGTPDADGEVTVTLTGLARGTHTIAAAYTGADGWTDSAADPIELLVVAPTTTAVTVSPEAPRAHEPLGITATVTGDGSAVMEGSVRVTVDGDVSELDAADLPAWTGSHTPTSTAAFDITVEYLGTDTFAPSSQTVAIRPTAMPTTLVLTAPTTAVDGDTVTLTADVTAAGAGVVAAGSVTFSSGGDVLGTVTLLAGTAELDTALGAGVQTVVATFVPDDGFGASDDDAELEVAPVVAAGGPYAIAEGEDITLSAAGSSTTAVIGWDLNGDGDFSDATGAEVTLTWAELEAFGIDDGPVTYDVDVRAEVDGLGADATGAIEVSNTGPGAIVDGARTAVVGEPLTLKVSADDSSSADMADLFTYIVDWGDGSPVVEVVGPADPPVTHTYTEAGTYEATFAVVDRDGGRGGDLVVTVEAVPAALGLPAEPGEDPTAAQPGPPPSTPTLPATGTSDGVAPALGLAVAMAVAGALLVLTRRRLLG</sequence>
<evidence type="ECO:0000256" key="5">
    <source>
        <dbReference type="ARBA" id="ARBA00022729"/>
    </source>
</evidence>
<comment type="similarity">
    <text evidence="1">Belongs to the intimin/invasin family.</text>
</comment>
<organism evidence="15 16">
    <name type="scientific">Occultella gossypii</name>
    <dbReference type="NCBI Taxonomy" id="2800820"/>
    <lineage>
        <taxon>Bacteria</taxon>
        <taxon>Bacillati</taxon>
        <taxon>Actinomycetota</taxon>
        <taxon>Actinomycetes</taxon>
        <taxon>Micrococcales</taxon>
        <taxon>Ruaniaceae</taxon>
        <taxon>Occultella</taxon>
    </lineage>
</organism>
<gene>
    <name evidence="15" type="ORF">KCQ71_14250</name>
</gene>
<dbReference type="InterPro" id="IPR032109">
    <property type="entry name" value="Big_3_5"/>
</dbReference>
<evidence type="ECO:0000256" key="2">
    <source>
        <dbReference type="ARBA" id="ARBA00022512"/>
    </source>
</evidence>
<evidence type="ECO:0000313" key="15">
    <source>
        <dbReference type="EMBL" id="MBZ2197323.1"/>
    </source>
</evidence>
<evidence type="ECO:0000256" key="4">
    <source>
        <dbReference type="ARBA" id="ARBA00022670"/>
    </source>
</evidence>
<evidence type="ECO:0000259" key="11">
    <source>
        <dbReference type="PROSITE" id="PS50093"/>
    </source>
</evidence>
<keyword evidence="9" id="KW-1133">Transmembrane helix</keyword>